<dbReference type="PROSITE" id="PS50931">
    <property type="entry name" value="HTH_LYSR"/>
    <property type="match status" value="1"/>
</dbReference>
<sequence length="303" mass="33403">MSLAKYEIITTVVELQSLTKAAESLNLTQSAVSHAISSLEASCGFSLLIRSKSGIQLTSNGERILPYMREILKWNEMMHQEIQLLSGIQTGTVRIGTFTSVSSQWLPGVIKSFQHEYPAIHIKLKEGDYGEIKGWIASGAVDFGFLSLQGSSIFDTIPLKKDRLVCILPEGHALASAPAIHLDQLREEPFIMPKWGGDDEIESMIRTHKVKLSIRFEVAEEQAIIGMVQHGLGISILPEMVLGNLPDTIQVVPLAEEPYRMIGMAALSLSELSPAAHTFINSVQDWLTLQHLMDDLGHHPTSP</sequence>
<dbReference type="SUPFAM" id="SSF46785">
    <property type="entry name" value="Winged helix' DNA-binding domain"/>
    <property type="match status" value="1"/>
</dbReference>
<evidence type="ECO:0000256" key="2">
    <source>
        <dbReference type="ARBA" id="ARBA00023015"/>
    </source>
</evidence>
<dbReference type="SUPFAM" id="SSF53850">
    <property type="entry name" value="Periplasmic binding protein-like II"/>
    <property type="match status" value="1"/>
</dbReference>
<keyword evidence="3" id="KW-0238">DNA-binding</keyword>
<dbReference type="Gene3D" id="3.40.190.290">
    <property type="match status" value="1"/>
</dbReference>
<keyword evidence="2" id="KW-0805">Transcription regulation</keyword>
<keyword evidence="9" id="KW-1185">Reference proteome</keyword>
<dbReference type="InterPro" id="IPR036388">
    <property type="entry name" value="WH-like_DNA-bd_sf"/>
</dbReference>
<protein>
    <submittedName>
        <fullName evidence="6">LysR family transcriptional regulator</fullName>
    </submittedName>
</protein>
<evidence type="ECO:0000313" key="9">
    <source>
        <dbReference type="Proteomes" id="UP001221519"/>
    </source>
</evidence>
<dbReference type="Pfam" id="PF03466">
    <property type="entry name" value="LysR_substrate"/>
    <property type="match status" value="1"/>
</dbReference>
<dbReference type="InterPro" id="IPR036390">
    <property type="entry name" value="WH_DNA-bd_sf"/>
</dbReference>
<evidence type="ECO:0000313" key="6">
    <source>
        <dbReference type="EMBL" id="WDH84627.1"/>
    </source>
</evidence>
<dbReference type="InterPro" id="IPR050950">
    <property type="entry name" value="HTH-type_LysR_regulators"/>
</dbReference>
<accession>A0AAX3N4S0</accession>
<dbReference type="AlphaFoldDB" id="A0AAX3N4S0"/>
<dbReference type="RefSeq" id="WP_047909592.1">
    <property type="nucleotide sequence ID" value="NZ_CP118101.1"/>
</dbReference>
<feature type="domain" description="HTH lysR-type" evidence="5">
    <location>
        <begin position="1"/>
        <end position="58"/>
    </location>
</feature>
<reference evidence="6 9" key="1">
    <citation type="submission" date="2023-02" db="EMBL/GenBank/DDBJ databases">
        <title>Pathogen: clinical or host-associated sample.</title>
        <authorList>
            <person name="Hergert J."/>
            <person name="Casey R."/>
            <person name="Wagner J."/>
            <person name="Young E.L."/>
            <person name="Oakeson K.F."/>
        </authorList>
    </citation>
    <scope>NUCLEOTIDE SEQUENCE</scope>
    <source>
        <strain evidence="7 9">2022CK-00829</strain>
        <strain evidence="6">2022CK-00830</strain>
    </source>
</reference>
<evidence type="ECO:0000313" key="8">
    <source>
        <dbReference type="Proteomes" id="UP001220962"/>
    </source>
</evidence>
<dbReference type="Gene3D" id="1.10.10.10">
    <property type="entry name" value="Winged helix-like DNA-binding domain superfamily/Winged helix DNA-binding domain"/>
    <property type="match status" value="1"/>
</dbReference>
<dbReference type="GO" id="GO:0003700">
    <property type="term" value="F:DNA-binding transcription factor activity"/>
    <property type="evidence" value="ECO:0007669"/>
    <property type="project" value="InterPro"/>
</dbReference>
<dbReference type="PANTHER" id="PTHR30419">
    <property type="entry name" value="HTH-TYPE TRANSCRIPTIONAL REGULATOR YBHD"/>
    <property type="match status" value="1"/>
</dbReference>
<dbReference type="PANTHER" id="PTHR30419:SF24">
    <property type="entry name" value="HTH-TYPE TRANSCRIPTIONAL REGULATOR CZCR"/>
    <property type="match status" value="1"/>
</dbReference>
<dbReference type="PRINTS" id="PR00039">
    <property type="entry name" value="HTHLYSR"/>
</dbReference>
<keyword evidence="4" id="KW-0804">Transcription</keyword>
<dbReference type="GO" id="GO:0003677">
    <property type="term" value="F:DNA binding"/>
    <property type="evidence" value="ECO:0007669"/>
    <property type="project" value="UniProtKB-KW"/>
</dbReference>
<organism evidence="6 8">
    <name type="scientific">Paenibacillus urinalis</name>
    <dbReference type="NCBI Taxonomy" id="521520"/>
    <lineage>
        <taxon>Bacteria</taxon>
        <taxon>Bacillati</taxon>
        <taxon>Bacillota</taxon>
        <taxon>Bacilli</taxon>
        <taxon>Bacillales</taxon>
        <taxon>Paenibacillaceae</taxon>
        <taxon>Paenibacillus</taxon>
    </lineage>
</organism>
<evidence type="ECO:0000256" key="1">
    <source>
        <dbReference type="ARBA" id="ARBA00009437"/>
    </source>
</evidence>
<dbReference type="CDD" id="cd05466">
    <property type="entry name" value="PBP2_LTTR_substrate"/>
    <property type="match status" value="1"/>
</dbReference>
<evidence type="ECO:0000313" key="7">
    <source>
        <dbReference type="EMBL" id="WDI04310.1"/>
    </source>
</evidence>
<dbReference type="InterPro" id="IPR005119">
    <property type="entry name" value="LysR_subst-bd"/>
</dbReference>
<dbReference type="FunFam" id="1.10.10.10:FF:000001">
    <property type="entry name" value="LysR family transcriptional regulator"/>
    <property type="match status" value="1"/>
</dbReference>
<proteinExistence type="inferred from homology"/>
<name>A0AAX3N4S0_9BACL</name>
<dbReference type="InterPro" id="IPR000847">
    <property type="entry name" value="LysR_HTH_N"/>
</dbReference>
<dbReference type="Proteomes" id="UP001220962">
    <property type="component" value="Chromosome"/>
</dbReference>
<dbReference type="Pfam" id="PF00126">
    <property type="entry name" value="HTH_1"/>
    <property type="match status" value="1"/>
</dbReference>
<evidence type="ECO:0000256" key="3">
    <source>
        <dbReference type="ARBA" id="ARBA00023125"/>
    </source>
</evidence>
<gene>
    <name evidence="6" type="ORF">PUW23_10610</name>
    <name evidence="7" type="ORF">PUW25_10295</name>
</gene>
<dbReference type="EMBL" id="CP118101">
    <property type="protein sequence ID" value="WDH84627.1"/>
    <property type="molecule type" value="Genomic_DNA"/>
</dbReference>
<evidence type="ECO:0000259" key="5">
    <source>
        <dbReference type="PROSITE" id="PS50931"/>
    </source>
</evidence>
<comment type="similarity">
    <text evidence="1">Belongs to the LysR transcriptional regulatory family.</text>
</comment>
<dbReference type="GO" id="GO:0005829">
    <property type="term" value="C:cytosol"/>
    <property type="evidence" value="ECO:0007669"/>
    <property type="project" value="TreeGrafter"/>
</dbReference>
<dbReference type="Proteomes" id="UP001221519">
    <property type="component" value="Chromosome"/>
</dbReference>
<dbReference type="EMBL" id="CP118108">
    <property type="protein sequence ID" value="WDI04310.1"/>
    <property type="molecule type" value="Genomic_DNA"/>
</dbReference>
<evidence type="ECO:0000256" key="4">
    <source>
        <dbReference type="ARBA" id="ARBA00023163"/>
    </source>
</evidence>